<dbReference type="EMBL" id="JAAGNN010000011">
    <property type="protein sequence ID" value="KAF4083482.1"/>
    <property type="molecule type" value="Genomic_DNA"/>
</dbReference>
<keyword evidence="1" id="KW-1133">Transmembrane helix</keyword>
<evidence type="ECO:0000313" key="2">
    <source>
        <dbReference type="EMBL" id="KAF4083482.1"/>
    </source>
</evidence>
<keyword evidence="1" id="KW-0472">Membrane</keyword>
<dbReference type="InterPro" id="IPR036116">
    <property type="entry name" value="FN3_sf"/>
</dbReference>
<keyword evidence="3" id="KW-1185">Reference proteome</keyword>
<dbReference type="InterPro" id="IPR003961">
    <property type="entry name" value="FN3_dom"/>
</dbReference>
<accession>A0A7J6AKM0</accession>
<organism evidence="2 3">
    <name type="scientific">Ameiurus melas</name>
    <name type="common">Black bullhead</name>
    <name type="synonym">Silurus melas</name>
    <dbReference type="NCBI Taxonomy" id="219545"/>
    <lineage>
        <taxon>Eukaryota</taxon>
        <taxon>Metazoa</taxon>
        <taxon>Chordata</taxon>
        <taxon>Craniata</taxon>
        <taxon>Vertebrata</taxon>
        <taxon>Euteleostomi</taxon>
        <taxon>Actinopterygii</taxon>
        <taxon>Neopterygii</taxon>
        <taxon>Teleostei</taxon>
        <taxon>Ostariophysi</taxon>
        <taxon>Siluriformes</taxon>
        <taxon>Ictaluridae</taxon>
        <taxon>Ameiurus</taxon>
    </lineage>
</organism>
<name>A0A7J6AKM0_AMEME</name>
<evidence type="ECO:0008006" key="4">
    <source>
        <dbReference type="Google" id="ProtNLM"/>
    </source>
</evidence>
<feature type="transmembrane region" description="Helical" evidence="1">
    <location>
        <begin position="123"/>
        <end position="146"/>
    </location>
</feature>
<dbReference type="AlphaFoldDB" id="A0A7J6AKM0"/>
<dbReference type="Proteomes" id="UP000593565">
    <property type="component" value="Unassembled WGS sequence"/>
</dbReference>
<evidence type="ECO:0000256" key="1">
    <source>
        <dbReference type="SAM" id="Phobius"/>
    </source>
</evidence>
<reference evidence="2 3" key="1">
    <citation type="submission" date="2020-02" db="EMBL/GenBank/DDBJ databases">
        <title>A chromosome-scale genome assembly of the black bullhead catfish (Ameiurus melas).</title>
        <authorList>
            <person name="Wen M."/>
            <person name="Zham M."/>
            <person name="Cabau C."/>
            <person name="Klopp C."/>
            <person name="Donnadieu C."/>
            <person name="Roques C."/>
            <person name="Bouchez O."/>
            <person name="Lampietro C."/>
            <person name="Jouanno E."/>
            <person name="Herpin A."/>
            <person name="Louis A."/>
            <person name="Berthelot C."/>
            <person name="Parey E."/>
            <person name="Roest-Crollius H."/>
            <person name="Braasch I."/>
            <person name="Postlethwait J."/>
            <person name="Robinson-Rechavi M."/>
            <person name="Echchiki A."/>
            <person name="Begum T."/>
            <person name="Montfort J."/>
            <person name="Schartl M."/>
            <person name="Bobe J."/>
            <person name="Guiguen Y."/>
        </authorList>
    </citation>
    <scope>NUCLEOTIDE SEQUENCE [LARGE SCALE GENOMIC DNA]</scope>
    <source>
        <strain evidence="2">M_S1</strain>
        <tissue evidence="2">Blood</tissue>
    </source>
</reference>
<dbReference type="CDD" id="cd00063">
    <property type="entry name" value="FN3"/>
    <property type="match status" value="1"/>
</dbReference>
<sequence>MCEFVVAYEKKPFHTTTKTTKTWPGQPTLKESKITAITMNHNTIKVTCEIEQWNGDKGVFIAELYRDNIHTEKEKTNEQCAFIFDDLYYLTEYEVKVYARNRNGNESGPYTDHCSTKYNDKAVIVFVAFLIVLTSVALPFVIYKIYLSKRRKSRSVSQMM</sequence>
<keyword evidence="1" id="KW-0812">Transmembrane</keyword>
<feature type="non-terminal residue" evidence="2">
    <location>
        <position position="160"/>
    </location>
</feature>
<protein>
    <recommendedName>
        <fullName evidence="4">Fibronectin type-III domain-containing protein</fullName>
    </recommendedName>
</protein>
<dbReference type="SUPFAM" id="SSF49265">
    <property type="entry name" value="Fibronectin type III"/>
    <property type="match status" value="1"/>
</dbReference>
<comment type="caution">
    <text evidence="2">The sequence shown here is derived from an EMBL/GenBank/DDBJ whole genome shotgun (WGS) entry which is preliminary data.</text>
</comment>
<proteinExistence type="predicted"/>
<evidence type="ECO:0000313" key="3">
    <source>
        <dbReference type="Proteomes" id="UP000593565"/>
    </source>
</evidence>
<gene>
    <name evidence="2" type="ORF">AMELA_G00141800</name>
</gene>